<dbReference type="Gene3D" id="2.20.28.10">
    <property type="match status" value="1"/>
</dbReference>
<dbReference type="Pfam" id="PF00301">
    <property type="entry name" value="Rubredoxin"/>
    <property type="match status" value="1"/>
</dbReference>
<dbReference type="PANTHER" id="PTHR47627:SF1">
    <property type="entry name" value="RUBREDOXIN-1-RELATED"/>
    <property type="match status" value="1"/>
</dbReference>
<dbReference type="SUPFAM" id="SSF57802">
    <property type="entry name" value="Rubredoxin-like"/>
    <property type="match status" value="1"/>
</dbReference>
<keyword evidence="3 6" id="KW-0479">Metal-binding</keyword>
<keyword evidence="2 6" id="KW-0813">Transport</keyword>
<reference evidence="8 9" key="1">
    <citation type="submission" date="2020-08" db="EMBL/GenBank/DDBJ databases">
        <title>Genome public.</title>
        <authorList>
            <person name="Liu C."/>
            <person name="Sun Q."/>
        </authorList>
    </citation>
    <scope>NUCLEOTIDE SEQUENCE [LARGE SCALE GENOMIC DNA]</scope>
    <source>
        <strain evidence="8 9">New-38</strain>
    </source>
</reference>
<dbReference type="Proteomes" id="UP000660021">
    <property type="component" value="Unassembled WGS sequence"/>
</dbReference>
<dbReference type="PROSITE" id="PS50903">
    <property type="entry name" value="RUBREDOXIN_LIKE"/>
    <property type="match status" value="1"/>
</dbReference>
<protein>
    <recommendedName>
        <fullName evidence="6">Rubredoxin</fullName>
    </recommendedName>
</protein>
<dbReference type="InterPro" id="IPR024935">
    <property type="entry name" value="Rubredoxin_dom"/>
</dbReference>
<gene>
    <name evidence="8" type="ORF">H8S34_03545</name>
</gene>
<name>A0ABR7HQU6_9FIRM</name>
<keyword evidence="4 6" id="KW-0249">Electron transport</keyword>
<evidence type="ECO:0000256" key="6">
    <source>
        <dbReference type="PIRNR" id="PIRNR000071"/>
    </source>
</evidence>
<evidence type="ECO:0000256" key="2">
    <source>
        <dbReference type="ARBA" id="ARBA00022448"/>
    </source>
</evidence>
<feature type="domain" description="Rubredoxin-like" evidence="7">
    <location>
        <begin position="1"/>
        <end position="52"/>
    </location>
</feature>
<dbReference type="EMBL" id="JACOPR010000002">
    <property type="protein sequence ID" value="MBC5729906.1"/>
    <property type="molecule type" value="Genomic_DNA"/>
</dbReference>
<accession>A0ABR7HQU6</accession>
<dbReference type="PIRSF" id="PIRSF000071">
    <property type="entry name" value="Rubredoxin"/>
    <property type="match status" value="1"/>
</dbReference>
<dbReference type="CDD" id="cd00730">
    <property type="entry name" value="rubredoxin"/>
    <property type="match status" value="1"/>
</dbReference>
<comment type="similarity">
    <text evidence="1 6">Belongs to the rubredoxin family.</text>
</comment>
<evidence type="ECO:0000256" key="3">
    <source>
        <dbReference type="ARBA" id="ARBA00022723"/>
    </source>
</evidence>
<sequence>MRPYLCSVCGYVYQAMAGDAARGVPPGTGFRDLPEEWACPRCHQGKELFAPMET</sequence>
<keyword evidence="9" id="KW-1185">Reference proteome</keyword>
<evidence type="ECO:0000313" key="8">
    <source>
        <dbReference type="EMBL" id="MBC5729906.1"/>
    </source>
</evidence>
<dbReference type="PANTHER" id="PTHR47627">
    <property type="entry name" value="RUBREDOXIN"/>
    <property type="match status" value="1"/>
</dbReference>
<evidence type="ECO:0000256" key="5">
    <source>
        <dbReference type="ARBA" id="ARBA00023004"/>
    </source>
</evidence>
<evidence type="ECO:0000259" key="7">
    <source>
        <dbReference type="PROSITE" id="PS50903"/>
    </source>
</evidence>
<comment type="cofactor">
    <cofactor evidence="6">
        <name>Fe(3+)</name>
        <dbReference type="ChEBI" id="CHEBI:29034"/>
    </cofactor>
    <text evidence="6">Binds 1 Fe(3+) ion per subunit.</text>
</comment>
<comment type="caution">
    <text evidence="8">The sequence shown here is derived from an EMBL/GenBank/DDBJ whole genome shotgun (WGS) entry which is preliminary data.</text>
</comment>
<organism evidence="8 9">
    <name type="scientific">Pseudoflavonifractor hominis</name>
    <dbReference type="NCBI Taxonomy" id="2763059"/>
    <lineage>
        <taxon>Bacteria</taxon>
        <taxon>Bacillati</taxon>
        <taxon>Bacillota</taxon>
        <taxon>Clostridia</taxon>
        <taxon>Eubacteriales</taxon>
        <taxon>Oscillospiraceae</taxon>
        <taxon>Pseudoflavonifractor</taxon>
    </lineage>
</organism>
<dbReference type="InterPro" id="IPR024922">
    <property type="entry name" value="Rubredoxin"/>
</dbReference>
<evidence type="ECO:0000256" key="4">
    <source>
        <dbReference type="ARBA" id="ARBA00022982"/>
    </source>
</evidence>
<evidence type="ECO:0000313" key="9">
    <source>
        <dbReference type="Proteomes" id="UP000660021"/>
    </source>
</evidence>
<dbReference type="InterPro" id="IPR024934">
    <property type="entry name" value="Rubredoxin-like_dom"/>
</dbReference>
<keyword evidence="5 6" id="KW-0408">Iron</keyword>
<proteinExistence type="inferred from homology"/>
<evidence type="ECO:0000256" key="1">
    <source>
        <dbReference type="ARBA" id="ARBA00005337"/>
    </source>
</evidence>
<dbReference type="PRINTS" id="PR00163">
    <property type="entry name" value="RUBREDOXIN"/>
</dbReference>
<dbReference type="InterPro" id="IPR050526">
    <property type="entry name" value="Rubredoxin_ET"/>
</dbReference>